<name>A0ABU7KH97_9ACTN</name>
<gene>
    <name evidence="2" type="ORF">Q8791_30775</name>
</gene>
<feature type="signal peptide" evidence="1">
    <location>
        <begin position="1"/>
        <end position="27"/>
    </location>
</feature>
<protein>
    <submittedName>
        <fullName evidence="2">Uncharacterized protein</fullName>
    </submittedName>
</protein>
<dbReference type="RefSeq" id="WP_330095369.1">
    <property type="nucleotide sequence ID" value="NZ_JAUZMY010000056.1"/>
</dbReference>
<proteinExistence type="predicted"/>
<sequence length="73" mass="7589">MRSAVKITMTALFTAGLLGLGAGAASASGGGEDHGDHVSYVSYEACTKQQNSFGLLNLNLDLLNQCIANYNSH</sequence>
<keyword evidence="1" id="KW-0732">Signal</keyword>
<evidence type="ECO:0000313" key="3">
    <source>
        <dbReference type="Proteomes" id="UP001356095"/>
    </source>
</evidence>
<evidence type="ECO:0000256" key="1">
    <source>
        <dbReference type="SAM" id="SignalP"/>
    </source>
</evidence>
<comment type="caution">
    <text evidence="2">The sequence shown here is derived from an EMBL/GenBank/DDBJ whole genome shotgun (WGS) entry which is preliminary data.</text>
</comment>
<evidence type="ECO:0000313" key="2">
    <source>
        <dbReference type="EMBL" id="MEE2041614.1"/>
    </source>
</evidence>
<dbReference type="Proteomes" id="UP001356095">
    <property type="component" value="Unassembled WGS sequence"/>
</dbReference>
<organism evidence="2 3">
    <name type="scientific">Nocardiopsis codii</name>
    <dbReference type="NCBI Taxonomy" id="3065942"/>
    <lineage>
        <taxon>Bacteria</taxon>
        <taxon>Bacillati</taxon>
        <taxon>Actinomycetota</taxon>
        <taxon>Actinomycetes</taxon>
        <taxon>Streptosporangiales</taxon>
        <taxon>Nocardiopsidaceae</taxon>
        <taxon>Nocardiopsis</taxon>
    </lineage>
</organism>
<keyword evidence="3" id="KW-1185">Reference proteome</keyword>
<dbReference type="EMBL" id="JAUZMY010000056">
    <property type="protein sequence ID" value="MEE2041614.1"/>
    <property type="molecule type" value="Genomic_DNA"/>
</dbReference>
<reference evidence="2 3" key="1">
    <citation type="submission" date="2023-08" db="EMBL/GenBank/DDBJ databases">
        <authorList>
            <person name="Girao M."/>
            <person name="Carvalho M.F."/>
        </authorList>
    </citation>
    <scope>NUCLEOTIDE SEQUENCE [LARGE SCALE GENOMIC DNA]</scope>
    <source>
        <strain evidence="2 3">CT-R113</strain>
    </source>
</reference>
<accession>A0ABU7KH97</accession>
<feature type="chain" id="PRO_5046237445" evidence="1">
    <location>
        <begin position="28"/>
        <end position="73"/>
    </location>
</feature>